<sequence>MISDTTKKKLTGLQTIGKKEYYFSPQTGEMVYGLKKIDGYYYYFDKNDVNNSVTAYKKNCRVC</sequence>
<dbReference type="EMBL" id="ACKV01000006">
    <property type="protein sequence ID" value="EEJ43271.1"/>
    <property type="molecule type" value="Genomic_DNA"/>
</dbReference>
<dbReference type="Gene3D" id="2.10.270.10">
    <property type="entry name" value="Cholin Binding"/>
    <property type="match status" value="1"/>
</dbReference>
<organism evidence="2 3">
    <name type="scientific">Leuconostoc mesenteroides subsp. cremoris ATCC 19254</name>
    <dbReference type="NCBI Taxonomy" id="586220"/>
    <lineage>
        <taxon>Bacteria</taxon>
        <taxon>Bacillati</taxon>
        <taxon>Bacillota</taxon>
        <taxon>Bacilli</taxon>
        <taxon>Lactobacillales</taxon>
        <taxon>Lactobacillaceae</taxon>
        <taxon>Leuconostoc</taxon>
    </lineage>
</organism>
<evidence type="ECO:0000256" key="1">
    <source>
        <dbReference type="ARBA" id="ARBA00022737"/>
    </source>
</evidence>
<name>C2KHM3_LEUMC</name>
<evidence type="ECO:0000313" key="3">
    <source>
        <dbReference type="Proteomes" id="UP000004283"/>
    </source>
</evidence>
<reference evidence="2 3" key="1">
    <citation type="submission" date="2009-04" db="EMBL/GenBank/DDBJ databases">
        <authorList>
            <person name="Qin X."/>
            <person name="Bachman B."/>
            <person name="Battles P."/>
            <person name="Bell A."/>
            <person name="Bess C."/>
            <person name="Bickham C."/>
            <person name="Chaboub L."/>
            <person name="Chen D."/>
            <person name="Coyle M."/>
            <person name="Deiros D.R."/>
            <person name="Dinh H."/>
            <person name="Forbes L."/>
            <person name="Fowler G."/>
            <person name="Francisco L."/>
            <person name="Fu Q."/>
            <person name="Gubbala S."/>
            <person name="Hale W."/>
            <person name="Han Y."/>
            <person name="Hemphill L."/>
            <person name="Highlander S.K."/>
            <person name="Hirani K."/>
            <person name="Hogues M."/>
            <person name="Jackson L."/>
            <person name="Jakkamsetti A."/>
            <person name="Javaid M."/>
            <person name="Jiang H."/>
            <person name="Korchina V."/>
            <person name="Kovar C."/>
            <person name="Lara F."/>
            <person name="Lee S."/>
            <person name="Mata R."/>
            <person name="Mathew T."/>
            <person name="Moen C."/>
            <person name="Morales K."/>
            <person name="Munidasa M."/>
            <person name="Nazareth L."/>
            <person name="Ngo R."/>
            <person name="Nguyen L."/>
            <person name="Okwuonu G."/>
            <person name="Ongeri F."/>
            <person name="Patil S."/>
            <person name="Petrosino J."/>
            <person name="Pham C."/>
            <person name="Pham P."/>
            <person name="Pu L.-L."/>
            <person name="Puazo M."/>
            <person name="Raj R."/>
            <person name="Reid J."/>
            <person name="Rouhana J."/>
            <person name="Saada N."/>
            <person name="Shang Y."/>
            <person name="Simmons D."/>
            <person name="Thornton R."/>
            <person name="Warren J."/>
            <person name="Weissenberger G."/>
            <person name="Zhang J."/>
            <person name="Zhang L."/>
            <person name="Zhou C."/>
            <person name="Zhu D."/>
            <person name="Muzny D."/>
            <person name="Worley K."/>
            <person name="Gibbs R."/>
        </authorList>
    </citation>
    <scope>NUCLEOTIDE SEQUENCE [LARGE SCALE GENOMIC DNA]</scope>
    <source>
        <strain evidence="2 3">ATCC 19254</strain>
    </source>
</reference>
<dbReference type="InterPro" id="IPR018337">
    <property type="entry name" value="Cell_wall/Cho-bd_repeat"/>
</dbReference>
<keyword evidence="1" id="KW-0677">Repeat</keyword>
<dbReference type="RefSeq" id="WP_002815808.1">
    <property type="nucleotide sequence ID" value="NZ_GG693387.1"/>
</dbReference>
<gene>
    <name evidence="2" type="ORF">HMPREF0555_0139</name>
</gene>
<comment type="caution">
    <text evidence="2">The sequence shown here is derived from an EMBL/GenBank/DDBJ whole genome shotgun (WGS) entry which is preliminary data.</text>
</comment>
<accession>C2KHM3</accession>
<protein>
    <submittedName>
        <fullName evidence="2">Uncharacterized protein</fullName>
    </submittedName>
</protein>
<dbReference type="SUPFAM" id="SSF69360">
    <property type="entry name" value="Cell wall binding repeat"/>
    <property type="match status" value="1"/>
</dbReference>
<dbReference type="Proteomes" id="UP000004283">
    <property type="component" value="Unassembled WGS sequence"/>
</dbReference>
<dbReference type="Pfam" id="PF19127">
    <property type="entry name" value="Choline_bind_3"/>
    <property type="match status" value="1"/>
</dbReference>
<dbReference type="HOGENOM" id="CLU_2880484_0_0_9"/>
<dbReference type="AlphaFoldDB" id="C2KHM3"/>
<evidence type="ECO:0000313" key="2">
    <source>
        <dbReference type="EMBL" id="EEJ43271.1"/>
    </source>
</evidence>
<proteinExistence type="predicted"/>